<evidence type="ECO:0000256" key="7">
    <source>
        <dbReference type="ARBA" id="ARBA00035120"/>
    </source>
</evidence>
<evidence type="ECO:0000256" key="5">
    <source>
        <dbReference type="ARBA" id="ARBA00023136"/>
    </source>
</evidence>
<keyword evidence="2 10" id="KW-1003">Cell membrane</keyword>
<feature type="transmembrane region" description="Helical" evidence="10">
    <location>
        <begin position="34"/>
        <end position="53"/>
    </location>
</feature>
<evidence type="ECO:0000256" key="4">
    <source>
        <dbReference type="ARBA" id="ARBA00022989"/>
    </source>
</evidence>
<proteinExistence type="inferred from homology"/>
<evidence type="ECO:0000256" key="8">
    <source>
        <dbReference type="ARBA" id="ARBA00035585"/>
    </source>
</evidence>
<reference evidence="11" key="2">
    <citation type="submission" date="2021-09" db="EMBL/GenBank/DDBJ databases">
        <authorList>
            <person name="Gilroy R."/>
        </authorList>
    </citation>
    <scope>NUCLEOTIDE SEQUENCE</scope>
    <source>
        <strain evidence="11">7318</strain>
    </source>
</reference>
<comment type="caution">
    <text evidence="11">The sequence shown here is derived from an EMBL/GenBank/DDBJ whole genome shotgun (WGS) entry which is preliminary data.</text>
</comment>
<keyword evidence="6 10" id="KW-0407">Ion channel</keyword>
<dbReference type="PANTHER" id="PTHR28259">
    <property type="entry name" value="FLUORIDE EXPORT PROTEIN 1-RELATED"/>
    <property type="match status" value="1"/>
</dbReference>
<feature type="binding site" evidence="10">
    <location>
        <position position="74"/>
    </location>
    <ligand>
        <name>Na(+)</name>
        <dbReference type="ChEBI" id="CHEBI:29101"/>
        <note>structural</note>
    </ligand>
</feature>
<dbReference type="EMBL" id="DYVR01000141">
    <property type="protein sequence ID" value="HJF85050.1"/>
    <property type="molecule type" value="Genomic_DNA"/>
</dbReference>
<feature type="transmembrane region" description="Helical" evidence="10">
    <location>
        <begin position="60"/>
        <end position="82"/>
    </location>
</feature>
<dbReference type="RefSeq" id="WP_289549255.1">
    <property type="nucleotide sequence ID" value="NZ_CAKMHU010000017.1"/>
</dbReference>
<keyword evidence="10" id="KW-0915">Sodium</keyword>
<dbReference type="Proteomes" id="UP000780768">
    <property type="component" value="Unassembled WGS sequence"/>
</dbReference>
<feature type="binding site" evidence="10">
    <location>
        <position position="77"/>
    </location>
    <ligand>
        <name>Na(+)</name>
        <dbReference type="ChEBI" id="CHEBI:29101"/>
        <note>structural</note>
    </ligand>
</feature>
<feature type="transmembrane region" description="Helical" evidence="10">
    <location>
        <begin position="102"/>
        <end position="124"/>
    </location>
</feature>
<accession>A0A921L7M3</accession>
<comment type="catalytic activity">
    <reaction evidence="8">
        <text>fluoride(in) = fluoride(out)</text>
        <dbReference type="Rhea" id="RHEA:76159"/>
        <dbReference type="ChEBI" id="CHEBI:17051"/>
    </reaction>
    <physiologicalReaction direction="left-to-right" evidence="8">
        <dbReference type="Rhea" id="RHEA:76160"/>
    </physiologicalReaction>
</comment>
<sequence>MAKILAVMIGCAFGGAFRFLITTYVNKLGHFPYGTLTVNLIGCFLIGIISTLLTERFTGVSPYLSLLLTVGFLGGLTTFSSFGNETMLLLKTGLVMQAMLNVALNTLGGLLAVWLGIMLVRIIYS</sequence>
<name>A0A921L7M3_9FIRM</name>
<dbReference type="GO" id="GO:0140114">
    <property type="term" value="P:cellular detoxification of fluoride"/>
    <property type="evidence" value="ECO:0007669"/>
    <property type="project" value="UniProtKB-UniRule"/>
</dbReference>
<evidence type="ECO:0000256" key="6">
    <source>
        <dbReference type="ARBA" id="ARBA00023303"/>
    </source>
</evidence>
<dbReference type="AlphaFoldDB" id="A0A921L7M3"/>
<protein>
    <recommendedName>
        <fullName evidence="10">Fluoride-specific ion channel FluC</fullName>
    </recommendedName>
</protein>
<dbReference type="GO" id="GO:0005886">
    <property type="term" value="C:plasma membrane"/>
    <property type="evidence" value="ECO:0007669"/>
    <property type="project" value="UniProtKB-SubCell"/>
</dbReference>
<keyword evidence="5 10" id="KW-0472">Membrane</keyword>
<evidence type="ECO:0000256" key="2">
    <source>
        <dbReference type="ARBA" id="ARBA00022475"/>
    </source>
</evidence>
<dbReference type="GO" id="GO:0046872">
    <property type="term" value="F:metal ion binding"/>
    <property type="evidence" value="ECO:0007669"/>
    <property type="project" value="UniProtKB-KW"/>
</dbReference>
<dbReference type="NCBIfam" id="TIGR00494">
    <property type="entry name" value="crcB"/>
    <property type="match status" value="1"/>
</dbReference>
<dbReference type="HAMAP" id="MF_00454">
    <property type="entry name" value="FluC"/>
    <property type="match status" value="1"/>
</dbReference>
<evidence type="ECO:0000256" key="1">
    <source>
        <dbReference type="ARBA" id="ARBA00004651"/>
    </source>
</evidence>
<evidence type="ECO:0000313" key="12">
    <source>
        <dbReference type="Proteomes" id="UP000780768"/>
    </source>
</evidence>
<keyword evidence="10" id="KW-0813">Transport</keyword>
<dbReference type="InterPro" id="IPR003691">
    <property type="entry name" value="FluC"/>
</dbReference>
<gene>
    <name evidence="10 11" type="primary">crcB</name>
    <name evidence="10" type="synonym">fluC</name>
    <name evidence="11" type="ORF">K8V65_05280</name>
</gene>
<evidence type="ECO:0000313" key="11">
    <source>
        <dbReference type="EMBL" id="HJF85050.1"/>
    </source>
</evidence>
<dbReference type="Pfam" id="PF02537">
    <property type="entry name" value="CRCB"/>
    <property type="match status" value="1"/>
</dbReference>
<keyword evidence="10" id="KW-0479">Metal-binding</keyword>
<keyword evidence="4 10" id="KW-1133">Transmembrane helix</keyword>
<reference evidence="11" key="1">
    <citation type="journal article" date="2021" name="PeerJ">
        <title>Extensive microbial diversity within the chicken gut microbiome revealed by metagenomics and culture.</title>
        <authorList>
            <person name="Gilroy R."/>
            <person name="Ravi A."/>
            <person name="Getino M."/>
            <person name="Pursley I."/>
            <person name="Horton D.L."/>
            <person name="Alikhan N.F."/>
            <person name="Baker D."/>
            <person name="Gharbi K."/>
            <person name="Hall N."/>
            <person name="Watson M."/>
            <person name="Adriaenssens E.M."/>
            <person name="Foster-Nyarko E."/>
            <person name="Jarju S."/>
            <person name="Secka A."/>
            <person name="Antonio M."/>
            <person name="Oren A."/>
            <person name="Chaudhuri R.R."/>
            <person name="La Ragione R."/>
            <person name="Hildebrand F."/>
            <person name="Pallen M.J."/>
        </authorList>
    </citation>
    <scope>NUCLEOTIDE SEQUENCE</scope>
    <source>
        <strain evidence="11">7318</strain>
    </source>
</reference>
<evidence type="ECO:0000256" key="3">
    <source>
        <dbReference type="ARBA" id="ARBA00022692"/>
    </source>
</evidence>
<comment type="similarity">
    <text evidence="7 10">Belongs to the fluoride channel Fluc/FEX (TC 1.A.43) family.</text>
</comment>
<comment type="activity regulation">
    <text evidence="10">Na(+) is not transported, but it plays an essential structural role and its presence is essential for fluoride channel function.</text>
</comment>
<evidence type="ECO:0000256" key="10">
    <source>
        <dbReference type="HAMAP-Rule" id="MF_00454"/>
    </source>
</evidence>
<dbReference type="PANTHER" id="PTHR28259:SF1">
    <property type="entry name" value="FLUORIDE EXPORT PROTEIN 1-RELATED"/>
    <property type="match status" value="1"/>
</dbReference>
<evidence type="ECO:0000256" key="9">
    <source>
        <dbReference type="ARBA" id="ARBA00049940"/>
    </source>
</evidence>
<keyword evidence="3 10" id="KW-0812">Transmembrane</keyword>
<comment type="subcellular location">
    <subcellularLocation>
        <location evidence="1 10">Cell membrane</location>
        <topology evidence="1 10">Multi-pass membrane protein</topology>
    </subcellularLocation>
</comment>
<organism evidence="11 12">
    <name type="scientific">Megamonas hypermegale</name>
    <dbReference type="NCBI Taxonomy" id="158847"/>
    <lineage>
        <taxon>Bacteria</taxon>
        <taxon>Bacillati</taxon>
        <taxon>Bacillota</taxon>
        <taxon>Negativicutes</taxon>
        <taxon>Selenomonadales</taxon>
        <taxon>Selenomonadaceae</taxon>
        <taxon>Megamonas</taxon>
    </lineage>
</organism>
<keyword evidence="10" id="KW-0406">Ion transport</keyword>
<dbReference type="GO" id="GO:0062054">
    <property type="term" value="F:fluoride channel activity"/>
    <property type="evidence" value="ECO:0007669"/>
    <property type="project" value="UniProtKB-UniRule"/>
</dbReference>
<comment type="function">
    <text evidence="9 10">Fluoride-specific ion channel. Important for reducing fluoride concentration in the cell, thus reducing its toxicity.</text>
</comment>